<protein>
    <submittedName>
        <fullName evidence="1">Uncharacterized protein</fullName>
    </submittedName>
</protein>
<dbReference type="EMBL" id="CM056810">
    <property type="protein sequence ID" value="KAJ8644633.1"/>
    <property type="molecule type" value="Genomic_DNA"/>
</dbReference>
<gene>
    <name evidence="1" type="ORF">MRB53_006381</name>
</gene>
<dbReference type="Proteomes" id="UP001234297">
    <property type="component" value="Chromosome 2"/>
</dbReference>
<keyword evidence="2" id="KW-1185">Reference proteome</keyword>
<evidence type="ECO:0000313" key="1">
    <source>
        <dbReference type="EMBL" id="KAJ8644633.1"/>
    </source>
</evidence>
<name>A0ACC2MG90_PERAE</name>
<evidence type="ECO:0000313" key="2">
    <source>
        <dbReference type="Proteomes" id="UP001234297"/>
    </source>
</evidence>
<organism evidence="1 2">
    <name type="scientific">Persea americana</name>
    <name type="common">Avocado</name>
    <dbReference type="NCBI Taxonomy" id="3435"/>
    <lineage>
        <taxon>Eukaryota</taxon>
        <taxon>Viridiplantae</taxon>
        <taxon>Streptophyta</taxon>
        <taxon>Embryophyta</taxon>
        <taxon>Tracheophyta</taxon>
        <taxon>Spermatophyta</taxon>
        <taxon>Magnoliopsida</taxon>
        <taxon>Magnoliidae</taxon>
        <taxon>Laurales</taxon>
        <taxon>Lauraceae</taxon>
        <taxon>Persea</taxon>
    </lineage>
</organism>
<sequence length="185" mass="20087">MASVHILSLSLSKQQPSIQITNTTPPSLCIRRNPLSLSFAFRKSSISISRATHDPSSASPSSSPPPTAEIELKFLGPKAEADGSYPAKSVRAKSGEKVLRNIMLDDKIELYAPYGKVMNCGGGGSCGTCIVEIVDGSDLLSERTNSELRYLKKKPDSWRLACQTIVGNRENAGKVVVQRLPQWKK</sequence>
<proteinExistence type="predicted"/>
<comment type="caution">
    <text evidence="1">The sequence shown here is derived from an EMBL/GenBank/DDBJ whole genome shotgun (WGS) entry which is preliminary data.</text>
</comment>
<reference evidence="1 2" key="1">
    <citation type="journal article" date="2022" name="Hortic Res">
        <title>A haplotype resolved chromosomal level avocado genome allows analysis of novel avocado genes.</title>
        <authorList>
            <person name="Nath O."/>
            <person name="Fletcher S.J."/>
            <person name="Hayward A."/>
            <person name="Shaw L.M."/>
            <person name="Masouleh A.K."/>
            <person name="Furtado A."/>
            <person name="Henry R.J."/>
            <person name="Mitter N."/>
        </authorList>
    </citation>
    <scope>NUCLEOTIDE SEQUENCE [LARGE SCALE GENOMIC DNA]</scope>
    <source>
        <strain evidence="2">cv. Hass</strain>
    </source>
</reference>
<accession>A0ACC2MG90</accession>